<evidence type="ECO:0000256" key="1">
    <source>
        <dbReference type="ARBA" id="ARBA00001445"/>
    </source>
</evidence>
<protein>
    <recommendedName>
        <fullName evidence="2">alpha-L-rhamnosidase</fullName>
        <ecNumber evidence="2">3.2.1.40</ecNumber>
    </recommendedName>
</protein>
<evidence type="ECO:0000313" key="6">
    <source>
        <dbReference type="EMBL" id="MFD0855481.1"/>
    </source>
</evidence>
<accession>A0ABW3CPL0</accession>
<feature type="non-terminal residue" evidence="6">
    <location>
        <position position="1"/>
    </location>
</feature>
<dbReference type="Pfam" id="PF08531">
    <property type="entry name" value="Bac_rhamnosid_N"/>
    <property type="match status" value="1"/>
</dbReference>
<keyword evidence="7" id="KW-1185">Reference proteome</keyword>
<dbReference type="GO" id="GO:0016787">
    <property type="term" value="F:hydrolase activity"/>
    <property type="evidence" value="ECO:0007669"/>
    <property type="project" value="UniProtKB-KW"/>
</dbReference>
<feature type="non-terminal residue" evidence="6">
    <location>
        <position position="393"/>
    </location>
</feature>
<dbReference type="EMBL" id="JBHTIR010003612">
    <property type="protein sequence ID" value="MFD0855481.1"/>
    <property type="molecule type" value="Genomic_DNA"/>
</dbReference>
<dbReference type="InterPro" id="IPR013737">
    <property type="entry name" value="Bac_rhamnosid_N"/>
</dbReference>
<keyword evidence="6" id="KW-0378">Hydrolase</keyword>
<proteinExistence type="predicted"/>
<feature type="domain" description="Bacterial alpha-L-rhamnosidase N-terminal" evidence="4">
    <location>
        <begin position="18"/>
        <end position="186"/>
    </location>
</feature>
<dbReference type="InterPro" id="IPR008928">
    <property type="entry name" value="6-hairpin_glycosidase_sf"/>
</dbReference>
<comment type="caution">
    <text evidence="6">The sequence shown here is derived from an EMBL/GenBank/DDBJ whole genome shotgun (WGS) entry which is preliminary data.</text>
</comment>
<feature type="domain" description="Alpha-L-rhamnosidase concanavalin-like" evidence="3">
    <location>
        <begin position="197"/>
        <end position="282"/>
    </location>
</feature>
<dbReference type="Proteomes" id="UP001597083">
    <property type="component" value="Unassembled WGS sequence"/>
</dbReference>
<evidence type="ECO:0000256" key="2">
    <source>
        <dbReference type="ARBA" id="ARBA00012652"/>
    </source>
</evidence>
<sequence length="393" mass="43401">PGQGSLLRTEFEARPGLVSARLYATALGVYEAELNGERVGDQVLAPGWTSYRNRLRYQTYDVTHLIREGANCLGAMLGDGWYRGRLGFEGKRALYGDRLALLAQLELTYPDGTVTKITTRPGTWRASSGPLRASDLYDGEHYDARHEQEGWSEPDFDDSTWWAAERVEHHLSILVAPTGPPVRVTETLAPVATHVSPSGKTILDFGQNLVGKLRITVTGEAGERVMLRHAEILQDGELCVEPLRTAKATDTYILRGDDAETWEPRFTFHGFRYAELTGPVEETVALVCHSDLERTGWFSCSDPLVERLHENAVWGMRGNFVDVPTDCPQRDERLGWTGDLQIFAPTACFLYDSDGFLRSWLADLAAEQGPDGAVPSIVPSIAHTPTAAGWGDA</sequence>
<comment type="catalytic activity">
    <reaction evidence="1">
        <text>Hydrolysis of terminal non-reducing alpha-L-rhamnose residues in alpha-L-rhamnosides.</text>
        <dbReference type="EC" id="3.2.1.40"/>
    </reaction>
</comment>
<dbReference type="Pfam" id="PF17389">
    <property type="entry name" value="Bac_rhamnosid6H"/>
    <property type="match status" value="1"/>
</dbReference>
<dbReference type="PANTHER" id="PTHR33307">
    <property type="entry name" value="ALPHA-RHAMNOSIDASE (EUROFUNG)"/>
    <property type="match status" value="1"/>
</dbReference>
<dbReference type="Gene3D" id="1.50.10.10">
    <property type="match status" value="1"/>
</dbReference>
<dbReference type="Pfam" id="PF05592">
    <property type="entry name" value="Bac_rhamnosid"/>
    <property type="match status" value="1"/>
</dbReference>
<organism evidence="6 7">
    <name type="scientific">Actinomadura adrarensis</name>
    <dbReference type="NCBI Taxonomy" id="1819600"/>
    <lineage>
        <taxon>Bacteria</taxon>
        <taxon>Bacillati</taxon>
        <taxon>Actinomycetota</taxon>
        <taxon>Actinomycetes</taxon>
        <taxon>Streptosporangiales</taxon>
        <taxon>Thermomonosporaceae</taxon>
        <taxon>Actinomadura</taxon>
    </lineage>
</organism>
<evidence type="ECO:0000259" key="5">
    <source>
        <dbReference type="Pfam" id="PF17389"/>
    </source>
</evidence>
<reference evidence="7" key="1">
    <citation type="journal article" date="2019" name="Int. J. Syst. Evol. Microbiol.">
        <title>The Global Catalogue of Microorganisms (GCM) 10K type strain sequencing project: providing services to taxonomists for standard genome sequencing and annotation.</title>
        <authorList>
            <consortium name="The Broad Institute Genomics Platform"/>
            <consortium name="The Broad Institute Genome Sequencing Center for Infectious Disease"/>
            <person name="Wu L."/>
            <person name="Ma J."/>
        </authorList>
    </citation>
    <scope>NUCLEOTIDE SEQUENCE [LARGE SCALE GENOMIC DNA]</scope>
    <source>
        <strain evidence="7">JCM 31696</strain>
    </source>
</reference>
<evidence type="ECO:0000313" key="7">
    <source>
        <dbReference type="Proteomes" id="UP001597083"/>
    </source>
</evidence>
<dbReference type="EC" id="3.2.1.40" evidence="2"/>
<dbReference type="Gene3D" id="2.60.120.260">
    <property type="entry name" value="Galactose-binding domain-like"/>
    <property type="match status" value="2"/>
</dbReference>
<feature type="domain" description="Alpha-L-rhamnosidase six-hairpin glycosidase" evidence="5">
    <location>
        <begin position="293"/>
        <end position="393"/>
    </location>
</feature>
<dbReference type="PANTHER" id="PTHR33307:SF6">
    <property type="entry name" value="ALPHA-RHAMNOSIDASE (EUROFUNG)-RELATED"/>
    <property type="match status" value="1"/>
</dbReference>
<name>A0ABW3CPL0_9ACTN</name>
<dbReference type="InterPro" id="IPR035396">
    <property type="entry name" value="Bac_rhamnosid6H"/>
</dbReference>
<dbReference type="InterPro" id="IPR008902">
    <property type="entry name" value="Rhamnosid_concanavalin"/>
</dbReference>
<dbReference type="InterPro" id="IPR016007">
    <property type="entry name" value="Alpha_rhamnosid"/>
</dbReference>
<evidence type="ECO:0000259" key="4">
    <source>
        <dbReference type="Pfam" id="PF08531"/>
    </source>
</evidence>
<dbReference type="InterPro" id="IPR012341">
    <property type="entry name" value="6hp_glycosidase-like_sf"/>
</dbReference>
<evidence type="ECO:0000259" key="3">
    <source>
        <dbReference type="Pfam" id="PF05592"/>
    </source>
</evidence>
<dbReference type="SUPFAM" id="SSF48208">
    <property type="entry name" value="Six-hairpin glycosidases"/>
    <property type="match status" value="1"/>
</dbReference>
<gene>
    <name evidence="6" type="ORF">ACFQ07_24780</name>
</gene>